<keyword evidence="9" id="KW-1185">Reference proteome</keyword>
<keyword evidence="2" id="KW-0813">Transport</keyword>
<dbReference type="Proteomes" id="UP000076574">
    <property type="component" value="Unassembled WGS sequence"/>
</dbReference>
<evidence type="ECO:0000313" key="8">
    <source>
        <dbReference type="EMBL" id="KZD20323.1"/>
    </source>
</evidence>
<sequence length="243" mass="25157">MTTSATGLELRDVVAGYGGHPILHGVSFSVRAGETLVVVGPNGSGKSTLMKTAVGLLRPISGQVLFGEANVTTLGAPARAARGLANVPQEANIFRNMTVLENLQVGYEFVASHSAPSFGKRLDAVLDLFPEIRAKLRSTAGYLSGGQRQMVAMAAALMPEPSVLALDEPSAGLSPRNAEILFEVIGRVAASGVTLLIVEQNTRLGLGAADHGVVLVGGRIRLAAPAAEVLADPDIRRLYLGGA</sequence>
<evidence type="ECO:0000259" key="7">
    <source>
        <dbReference type="PROSITE" id="PS50893"/>
    </source>
</evidence>
<dbReference type="GO" id="GO:0015658">
    <property type="term" value="F:branched-chain amino acid transmembrane transporter activity"/>
    <property type="evidence" value="ECO:0007669"/>
    <property type="project" value="TreeGrafter"/>
</dbReference>
<evidence type="ECO:0000256" key="1">
    <source>
        <dbReference type="ARBA" id="ARBA00005417"/>
    </source>
</evidence>
<gene>
    <name evidence="8" type="ORF">A4A58_18945</name>
</gene>
<dbReference type="SMART" id="SM00382">
    <property type="entry name" value="AAA"/>
    <property type="match status" value="1"/>
</dbReference>
<dbReference type="InterPro" id="IPR017871">
    <property type="entry name" value="ABC_transporter-like_CS"/>
</dbReference>
<dbReference type="Pfam" id="PF00005">
    <property type="entry name" value="ABC_tran"/>
    <property type="match status" value="1"/>
</dbReference>
<dbReference type="CDD" id="cd03224">
    <property type="entry name" value="ABC_TM1139_LivF_branched"/>
    <property type="match status" value="1"/>
</dbReference>
<dbReference type="InterPro" id="IPR052156">
    <property type="entry name" value="BCAA_Transport_ATP-bd_LivF"/>
</dbReference>
<organism evidence="8 9">
    <name type="scientific">Tardiphaga robiniae</name>
    <dbReference type="NCBI Taxonomy" id="943830"/>
    <lineage>
        <taxon>Bacteria</taxon>
        <taxon>Pseudomonadati</taxon>
        <taxon>Pseudomonadota</taxon>
        <taxon>Alphaproteobacteria</taxon>
        <taxon>Hyphomicrobiales</taxon>
        <taxon>Nitrobacteraceae</taxon>
        <taxon>Tardiphaga</taxon>
    </lineage>
</organism>
<dbReference type="GO" id="GO:0015807">
    <property type="term" value="P:L-amino acid transport"/>
    <property type="evidence" value="ECO:0007669"/>
    <property type="project" value="TreeGrafter"/>
</dbReference>
<evidence type="ECO:0000256" key="6">
    <source>
        <dbReference type="ARBA" id="ARBA00024722"/>
    </source>
</evidence>
<dbReference type="InterPro" id="IPR003593">
    <property type="entry name" value="AAA+_ATPase"/>
</dbReference>
<dbReference type="EMBL" id="LVYV01000056">
    <property type="protein sequence ID" value="KZD20323.1"/>
    <property type="molecule type" value="Genomic_DNA"/>
</dbReference>
<accession>A0A163X2F8</accession>
<keyword evidence="3" id="KW-0547">Nucleotide-binding</keyword>
<dbReference type="InterPro" id="IPR003439">
    <property type="entry name" value="ABC_transporter-like_ATP-bd"/>
</dbReference>
<evidence type="ECO:0000313" key="9">
    <source>
        <dbReference type="Proteomes" id="UP000076574"/>
    </source>
</evidence>
<dbReference type="Gene3D" id="3.40.50.300">
    <property type="entry name" value="P-loop containing nucleotide triphosphate hydrolases"/>
    <property type="match status" value="1"/>
</dbReference>
<evidence type="ECO:0000256" key="3">
    <source>
        <dbReference type="ARBA" id="ARBA00022741"/>
    </source>
</evidence>
<evidence type="ECO:0000256" key="2">
    <source>
        <dbReference type="ARBA" id="ARBA00022448"/>
    </source>
</evidence>
<comment type="similarity">
    <text evidence="1">Belongs to the ABC transporter superfamily.</text>
</comment>
<feature type="domain" description="ABC transporter" evidence="7">
    <location>
        <begin position="8"/>
        <end position="242"/>
    </location>
</feature>
<dbReference type="PROSITE" id="PS00211">
    <property type="entry name" value="ABC_TRANSPORTER_1"/>
    <property type="match status" value="1"/>
</dbReference>
<dbReference type="AlphaFoldDB" id="A0A163X2F8"/>
<dbReference type="STRING" id="943830.A4A58_18945"/>
<protein>
    <submittedName>
        <fullName evidence="8">ABC transporter ATP-binding protein</fullName>
    </submittedName>
</protein>
<name>A0A163X2F8_9BRAD</name>
<proteinExistence type="inferred from homology"/>
<evidence type="ECO:0000256" key="5">
    <source>
        <dbReference type="ARBA" id="ARBA00022970"/>
    </source>
</evidence>
<evidence type="ECO:0000256" key="4">
    <source>
        <dbReference type="ARBA" id="ARBA00022840"/>
    </source>
</evidence>
<dbReference type="InterPro" id="IPR027417">
    <property type="entry name" value="P-loop_NTPase"/>
</dbReference>
<comment type="caution">
    <text evidence="8">The sequence shown here is derived from an EMBL/GenBank/DDBJ whole genome shotgun (WGS) entry which is preliminary data.</text>
</comment>
<dbReference type="PANTHER" id="PTHR43820">
    <property type="entry name" value="HIGH-AFFINITY BRANCHED-CHAIN AMINO ACID TRANSPORT ATP-BINDING PROTEIN LIVF"/>
    <property type="match status" value="1"/>
</dbReference>
<keyword evidence="5" id="KW-0029">Amino-acid transport</keyword>
<keyword evidence="4 8" id="KW-0067">ATP-binding</keyword>
<dbReference type="OrthoDB" id="9781464at2"/>
<dbReference type="GO" id="GO:0005524">
    <property type="term" value="F:ATP binding"/>
    <property type="evidence" value="ECO:0007669"/>
    <property type="project" value="UniProtKB-KW"/>
</dbReference>
<comment type="function">
    <text evidence="6">Involved in beta-(1--&gt;2)glucan export. Transmembrane domains (TMD) form a pore in the inner membrane and the ATP-binding domain (NBD) is responsible for energy generation.</text>
</comment>
<dbReference type="PANTHER" id="PTHR43820:SF4">
    <property type="entry name" value="HIGH-AFFINITY BRANCHED-CHAIN AMINO ACID TRANSPORT ATP-BINDING PROTEIN LIVF"/>
    <property type="match status" value="1"/>
</dbReference>
<reference evidence="8 9" key="1">
    <citation type="submission" date="2016-03" db="EMBL/GenBank/DDBJ databases">
        <title>Microsymbionts genomes from the relict species Vavilovia formosa (Stev.) Fed.</title>
        <authorList>
            <person name="Kopat V."/>
            <person name="Chirak E."/>
            <person name="Kimeklis A."/>
            <person name="Andronov E."/>
        </authorList>
    </citation>
    <scope>NUCLEOTIDE SEQUENCE [LARGE SCALE GENOMIC DNA]</scope>
    <source>
        <strain evidence="8 9">Vaf07</strain>
    </source>
</reference>
<dbReference type="PROSITE" id="PS50893">
    <property type="entry name" value="ABC_TRANSPORTER_2"/>
    <property type="match status" value="1"/>
</dbReference>
<dbReference type="GO" id="GO:0016887">
    <property type="term" value="F:ATP hydrolysis activity"/>
    <property type="evidence" value="ECO:0007669"/>
    <property type="project" value="InterPro"/>
</dbReference>
<dbReference type="SUPFAM" id="SSF52540">
    <property type="entry name" value="P-loop containing nucleoside triphosphate hydrolases"/>
    <property type="match status" value="1"/>
</dbReference>